<comment type="caution">
    <text evidence="1">The sequence shown here is derived from an EMBL/GenBank/DDBJ whole genome shotgun (WGS) entry which is preliminary data.</text>
</comment>
<dbReference type="Proteomes" id="UP001412067">
    <property type="component" value="Unassembled WGS sequence"/>
</dbReference>
<sequence length="219" mass="24887">MPSPSPLHSPALPGSLKNFSNGRYISSNLSKTTIQAPIFPCISDRRSPFHFLAGDFVEAFGRIEEGRGEWKEFFGETTPPGYLYAWARAHHKILLGTHFLNRDGVEVSFRVCDRSRKEQAHSWPKDKEQANSFTVRSLLTSMVVSEQSWRVEVSPMGERQYGEFPGSSGARRLGEWRVASAQYHQALATKVSRPKCIDSPLRDILFHFRFVYNSILVSH</sequence>
<protein>
    <submittedName>
        <fullName evidence="1">Uncharacterized protein</fullName>
    </submittedName>
</protein>
<name>A0ABR2M2M6_9ASPA</name>
<gene>
    <name evidence="1" type="ORF">KSP40_PGU021439</name>
</gene>
<proteinExistence type="predicted"/>
<reference evidence="1 2" key="1">
    <citation type="journal article" date="2022" name="Nat. Plants">
        <title>Genomes of leafy and leafless Platanthera orchids illuminate the evolution of mycoheterotrophy.</title>
        <authorList>
            <person name="Li M.H."/>
            <person name="Liu K.W."/>
            <person name="Li Z."/>
            <person name="Lu H.C."/>
            <person name="Ye Q.L."/>
            <person name="Zhang D."/>
            <person name="Wang J.Y."/>
            <person name="Li Y.F."/>
            <person name="Zhong Z.M."/>
            <person name="Liu X."/>
            <person name="Yu X."/>
            <person name="Liu D.K."/>
            <person name="Tu X.D."/>
            <person name="Liu B."/>
            <person name="Hao Y."/>
            <person name="Liao X.Y."/>
            <person name="Jiang Y.T."/>
            <person name="Sun W.H."/>
            <person name="Chen J."/>
            <person name="Chen Y.Q."/>
            <person name="Ai Y."/>
            <person name="Zhai J.W."/>
            <person name="Wu S.S."/>
            <person name="Zhou Z."/>
            <person name="Hsiao Y.Y."/>
            <person name="Wu W.L."/>
            <person name="Chen Y.Y."/>
            <person name="Lin Y.F."/>
            <person name="Hsu J.L."/>
            <person name="Li C.Y."/>
            <person name="Wang Z.W."/>
            <person name="Zhao X."/>
            <person name="Zhong W.Y."/>
            <person name="Ma X.K."/>
            <person name="Ma L."/>
            <person name="Huang J."/>
            <person name="Chen G.Z."/>
            <person name="Huang M.Z."/>
            <person name="Huang L."/>
            <person name="Peng D.H."/>
            <person name="Luo Y.B."/>
            <person name="Zou S.Q."/>
            <person name="Chen S.P."/>
            <person name="Lan S."/>
            <person name="Tsai W.C."/>
            <person name="Van de Peer Y."/>
            <person name="Liu Z.J."/>
        </authorList>
    </citation>
    <scope>NUCLEOTIDE SEQUENCE [LARGE SCALE GENOMIC DNA]</scope>
    <source>
        <strain evidence="1">Lor288</strain>
    </source>
</reference>
<organism evidence="1 2">
    <name type="scientific">Platanthera guangdongensis</name>
    <dbReference type="NCBI Taxonomy" id="2320717"/>
    <lineage>
        <taxon>Eukaryota</taxon>
        <taxon>Viridiplantae</taxon>
        <taxon>Streptophyta</taxon>
        <taxon>Embryophyta</taxon>
        <taxon>Tracheophyta</taxon>
        <taxon>Spermatophyta</taxon>
        <taxon>Magnoliopsida</taxon>
        <taxon>Liliopsida</taxon>
        <taxon>Asparagales</taxon>
        <taxon>Orchidaceae</taxon>
        <taxon>Orchidoideae</taxon>
        <taxon>Orchideae</taxon>
        <taxon>Orchidinae</taxon>
        <taxon>Platanthera</taxon>
    </lineage>
</organism>
<evidence type="ECO:0000313" key="2">
    <source>
        <dbReference type="Proteomes" id="UP001412067"/>
    </source>
</evidence>
<evidence type="ECO:0000313" key="1">
    <source>
        <dbReference type="EMBL" id="KAK8958331.1"/>
    </source>
</evidence>
<dbReference type="EMBL" id="JBBWWR010000012">
    <property type="protein sequence ID" value="KAK8958331.1"/>
    <property type="molecule type" value="Genomic_DNA"/>
</dbReference>
<accession>A0ABR2M2M6</accession>
<keyword evidence="2" id="KW-1185">Reference proteome</keyword>